<dbReference type="SUPFAM" id="SSF103657">
    <property type="entry name" value="BAR/IMD domain-like"/>
    <property type="match status" value="1"/>
</dbReference>
<dbReference type="AlphaFoldDB" id="A0A5K3FLR6"/>
<dbReference type="GO" id="GO:0005737">
    <property type="term" value="C:cytoplasm"/>
    <property type="evidence" value="ECO:0007669"/>
    <property type="project" value="InterPro"/>
</dbReference>
<feature type="coiled-coil region" evidence="1">
    <location>
        <begin position="134"/>
        <end position="194"/>
    </location>
</feature>
<dbReference type="WBParaSite" id="MCU_009604-RA">
    <property type="protein sequence ID" value="MCU_009604-RA"/>
    <property type="gene ID" value="MCU_009604"/>
</dbReference>
<evidence type="ECO:0000256" key="1">
    <source>
        <dbReference type="SAM" id="Coils"/>
    </source>
</evidence>
<keyword evidence="1" id="KW-0175">Coiled coil</keyword>
<evidence type="ECO:0000259" key="2">
    <source>
        <dbReference type="PROSITE" id="PS51021"/>
    </source>
</evidence>
<sequence>MSGSFGKAFNRLTQAAGELVNIGDKTQYPSRTVELINQIDQMKTWLNKLITATEQYVDITVATKMVETFQKNKEKTTTSDRLGAVMEEVATQSKECAPKLSQMLLNASDVQKGLATAKKNFNTEINTTYIDDLKSFLNNEVKEAQKAKSRLEEARLDLDSNKNRLKNTKSAEQKAKLEAEMRKDEAEFDKVHKEAVAIFEETCRKFDEQNVQLTDLVRAQKNFFDACSRACAEMVGA</sequence>
<dbReference type="InterPro" id="IPR004148">
    <property type="entry name" value="BAR_dom"/>
</dbReference>
<organism evidence="3">
    <name type="scientific">Mesocestoides corti</name>
    <name type="common">Flatworm</name>
    <dbReference type="NCBI Taxonomy" id="53468"/>
    <lineage>
        <taxon>Eukaryota</taxon>
        <taxon>Metazoa</taxon>
        <taxon>Spiralia</taxon>
        <taxon>Lophotrochozoa</taxon>
        <taxon>Platyhelminthes</taxon>
        <taxon>Cestoda</taxon>
        <taxon>Eucestoda</taxon>
        <taxon>Cyclophyllidea</taxon>
        <taxon>Mesocestoididae</taxon>
        <taxon>Mesocestoides</taxon>
    </lineage>
</organism>
<feature type="domain" description="BAR" evidence="2">
    <location>
        <begin position="17"/>
        <end position="237"/>
    </location>
</feature>
<dbReference type="InterPro" id="IPR027267">
    <property type="entry name" value="AH/BAR_dom_sf"/>
</dbReference>
<reference evidence="3" key="1">
    <citation type="submission" date="2019-11" db="UniProtKB">
        <authorList>
            <consortium name="WormBaseParasite"/>
        </authorList>
    </citation>
    <scope>IDENTIFICATION</scope>
</reference>
<accession>A0A5K3FLR6</accession>
<dbReference type="Pfam" id="PF03114">
    <property type="entry name" value="BAR"/>
    <property type="match status" value="1"/>
</dbReference>
<proteinExistence type="predicted"/>
<dbReference type="PROSITE" id="PS51021">
    <property type="entry name" value="BAR"/>
    <property type="match status" value="1"/>
</dbReference>
<evidence type="ECO:0000313" key="3">
    <source>
        <dbReference type="WBParaSite" id="MCU_009604-RA"/>
    </source>
</evidence>
<protein>
    <submittedName>
        <fullName evidence="3">BAR domain-containing protein</fullName>
    </submittedName>
</protein>
<dbReference type="Gene3D" id="1.20.1270.60">
    <property type="entry name" value="Arfaptin homology (AH) domain/BAR domain"/>
    <property type="match status" value="1"/>
</dbReference>
<dbReference type="SMART" id="SM00721">
    <property type="entry name" value="BAR"/>
    <property type="match status" value="1"/>
</dbReference>
<name>A0A5K3FLR6_MESCO</name>